<keyword evidence="1" id="KW-0479">Metal-binding</keyword>
<dbReference type="Gene3D" id="3.30.40.10">
    <property type="entry name" value="Zinc/RING finger domain, C3HC4 (zinc finger)"/>
    <property type="match status" value="1"/>
</dbReference>
<feature type="domain" description="RING-type" evidence="2">
    <location>
        <begin position="150"/>
        <end position="192"/>
    </location>
</feature>
<dbReference type="GO" id="GO:0008270">
    <property type="term" value="F:zinc ion binding"/>
    <property type="evidence" value="ECO:0007669"/>
    <property type="project" value="UniProtKB-KW"/>
</dbReference>
<dbReference type="PROSITE" id="PS50089">
    <property type="entry name" value="ZF_RING_2"/>
    <property type="match status" value="1"/>
</dbReference>
<sequence>MENKNHHAEVPRICTCEFSSLQHPPASPHYSSSGRATATHHCAAGVVGGPDEDVGGERVGEEAEGHGGWCVNGGCKTRVTKTDSQFSLPKLFTMLTKYLAQFYSHIKWVFDFLLFYPFYKLHDSQMPIIGEDNSICHYSHTPDTEEDADCAVCLCKFGDGEEIRVLRCEHFFHRNCLDVWVALKNASCPLCREPVRPRRTLNEVGAEVLWFQFCSVNTNDGDRWWLR</sequence>
<keyword evidence="4" id="KW-1185">Reference proteome</keyword>
<gene>
    <name evidence="3" type="ORF">DEO72_LG4g821</name>
</gene>
<accession>A0A4D6LMV9</accession>
<protein>
    <submittedName>
        <fullName evidence="3">E3 ubiquitin-protein ligase</fullName>
    </submittedName>
</protein>
<reference evidence="3 4" key="1">
    <citation type="submission" date="2019-04" db="EMBL/GenBank/DDBJ databases">
        <title>An improved genome assembly and genetic linkage map for asparagus bean, Vigna unguiculata ssp. sesquipedialis.</title>
        <authorList>
            <person name="Xia Q."/>
            <person name="Zhang R."/>
            <person name="Dong Y."/>
        </authorList>
    </citation>
    <scope>NUCLEOTIDE SEQUENCE [LARGE SCALE GENOMIC DNA]</scope>
    <source>
        <tissue evidence="3">Leaf</tissue>
    </source>
</reference>
<name>A0A4D6LMV9_VIGUN</name>
<dbReference type="AlphaFoldDB" id="A0A4D6LMV9"/>
<evidence type="ECO:0000313" key="4">
    <source>
        <dbReference type="Proteomes" id="UP000501690"/>
    </source>
</evidence>
<dbReference type="Proteomes" id="UP000501690">
    <property type="component" value="Linkage Group LG4"/>
</dbReference>
<evidence type="ECO:0000256" key="1">
    <source>
        <dbReference type="PROSITE-ProRule" id="PRU00175"/>
    </source>
</evidence>
<dbReference type="PANTHER" id="PTHR47662:SF1">
    <property type="entry name" value="RING-TYPE DOMAIN-CONTAINING PROTEIN"/>
    <property type="match status" value="1"/>
</dbReference>
<dbReference type="EMBL" id="CP039348">
    <property type="protein sequence ID" value="QCD89871.1"/>
    <property type="molecule type" value="Genomic_DNA"/>
</dbReference>
<evidence type="ECO:0000313" key="3">
    <source>
        <dbReference type="EMBL" id="QCD89871.1"/>
    </source>
</evidence>
<proteinExistence type="predicted"/>
<organism evidence="3 4">
    <name type="scientific">Vigna unguiculata</name>
    <name type="common">Cowpea</name>
    <dbReference type="NCBI Taxonomy" id="3917"/>
    <lineage>
        <taxon>Eukaryota</taxon>
        <taxon>Viridiplantae</taxon>
        <taxon>Streptophyta</taxon>
        <taxon>Embryophyta</taxon>
        <taxon>Tracheophyta</taxon>
        <taxon>Spermatophyta</taxon>
        <taxon>Magnoliopsida</taxon>
        <taxon>eudicotyledons</taxon>
        <taxon>Gunneridae</taxon>
        <taxon>Pentapetalae</taxon>
        <taxon>rosids</taxon>
        <taxon>fabids</taxon>
        <taxon>Fabales</taxon>
        <taxon>Fabaceae</taxon>
        <taxon>Papilionoideae</taxon>
        <taxon>50 kb inversion clade</taxon>
        <taxon>NPAAA clade</taxon>
        <taxon>indigoferoid/millettioid clade</taxon>
        <taxon>Phaseoleae</taxon>
        <taxon>Vigna</taxon>
    </lineage>
</organism>
<dbReference type="SUPFAM" id="SSF57850">
    <property type="entry name" value="RING/U-box"/>
    <property type="match status" value="1"/>
</dbReference>
<keyword evidence="1" id="KW-0863">Zinc-finger</keyword>
<dbReference type="InterPro" id="IPR001841">
    <property type="entry name" value="Znf_RING"/>
</dbReference>
<dbReference type="InterPro" id="IPR013083">
    <property type="entry name" value="Znf_RING/FYVE/PHD"/>
</dbReference>
<dbReference type="SMART" id="SM00184">
    <property type="entry name" value="RING"/>
    <property type="match status" value="1"/>
</dbReference>
<dbReference type="CDD" id="cd16473">
    <property type="entry name" value="RING-H2_RNF103"/>
    <property type="match status" value="1"/>
</dbReference>
<keyword evidence="1" id="KW-0862">Zinc</keyword>
<dbReference type="PANTHER" id="PTHR47662">
    <property type="entry name" value="RING-TYPE DOMAIN-CONTAINING PROTEIN"/>
    <property type="match status" value="1"/>
</dbReference>
<dbReference type="Pfam" id="PF13639">
    <property type="entry name" value="zf-RING_2"/>
    <property type="match status" value="1"/>
</dbReference>
<evidence type="ECO:0000259" key="2">
    <source>
        <dbReference type="PROSITE" id="PS50089"/>
    </source>
</evidence>